<reference evidence="2" key="1">
    <citation type="submission" date="2017-02" db="UniProtKB">
        <authorList>
            <consortium name="WormBaseParasite"/>
        </authorList>
    </citation>
    <scope>IDENTIFICATION</scope>
</reference>
<feature type="compositionally biased region" description="Basic and acidic residues" evidence="1">
    <location>
        <begin position="41"/>
        <end position="61"/>
    </location>
</feature>
<accession>A0A0M3JPW8</accession>
<evidence type="ECO:0000313" key="2">
    <source>
        <dbReference type="WBParaSite" id="ASIM_0000971901-mRNA-1"/>
    </source>
</evidence>
<organism evidence="2">
    <name type="scientific">Anisakis simplex</name>
    <name type="common">Herring worm</name>
    <dbReference type="NCBI Taxonomy" id="6269"/>
    <lineage>
        <taxon>Eukaryota</taxon>
        <taxon>Metazoa</taxon>
        <taxon>Ecdysozoa</taxon>
        <taxon>Nematoda</taxon>
        <taxon>Chromadorea</taxon>
        <taxon>Rhabditida</taxon>
        <taxon>Spirurina</taxon>
        <taxon>Ascaridomorpha</taxon>
        <taxon>Ascaridoidea</taxon>
        <taxon>Anisakidae</taxon>
        <taxon>Anisakis</taxon>
        <taxon>Anisakis simplex complex</taxon>
    </lineage>
</organism>
<feature type="compositionally biased region" description="Basic and acidic residues" evidence="1">
    <location>
        <begin position="1"/>
        <end position="10"/>
    </location>
</feature>
<feature type="compositionally biased region" description="Basic and acidic residues" evidence="1">
    <location>
        <begin position="16"/>
        <end position="30"/>
    </location>
</feature>
<protein>
    <submittedName>
        <fullName evidence="2">GST N-terminal domain-containing protein</fullName>
    </submittedName>
</protein>
<feature type="region of interest" description="Disordered" evidence="1">
    <location>
        <begin position="1"/>
        <end position="69"/>
    </location>
</feature>
<evidence type="ECO:0000256" key="1">
    <source>
        <dbReference type="SAM" id="MobiDB-lite"/>
    </source>
</evidence>
<dbReference type="AlphaFoldDB" id="A0A0M3JPW8"/>
<proteinExistence type="predicted"/>
<sequence>LEKEKITEKVTKKRSEKVMEKKLKEKEQGTSKEANTAGKATELKEEGQEQLDDIKTSETKKTSKSSLRFGGYDPSVNYGCQNKMIKCYILHQMVYQFVFGHPDGTKPTIYEKSVAVDADFVSFPRFEFGFLRLKCNQFQ</sequence>
<dbReference type="WBParaSite" id="ASIM_0000971901-mRNA-1">
    <property type="protein sequence ID" value="ASIM_0000971901-mRNA-1"/>
    <property type="gene ID" value="ASIM_0000971901"/>
</dbReference>
<name>A0A0M3JPW8_ANISI</name>